<dbReference type="GO" id="GO:0031388">
    <property type="term" value="P:organic acid phosphorylation"/>
    <property type="evidence" value="ECO:0007669"/>
    <property type="project" value="InterPro"/>
</dbReference>
<dbReference type="AlphaFoldDB" id="A0A1C5AKY3"/>
<dbReference type="PANTHER" id="PTHR21599">
    <property type="entry name" value="GLYCERATE KINASE"/>
    <property type="match status" value="1"/>
</dbReference>
<sequence>MLKRRRGRERRASALELESELLQRLPEYPPAAGRPRRIGQHRRGAPERCGLSAYDCVTPQGATCRPAASCPGWLVDLAGLSPPPPGGVACLVDVTAPLLGPAGVAARLAPQTGATAEEVAWWERGLGRRAELLGGRSRWPGACAAGGTGYELAAAWGAIQLPGARTVAEVAGLPAALVRADLVVTGESRFDDQPTRGKVVGHVLDAARDAGAPVRLVAGRLAAALPSPVVEAVDLTMLADGRSAAMTGCDHWLVVAGRRLARRLRPCGRAPG</sequence>
<proteinExistence type="predicted"/>
<dbReference type="InterPro" id="IPR004381">
    <property type="entry name" value="Glycerate_kinase"/>
</dbReference>
<dbReference type="InterPro" id="IPR018193">
    <property type="entry name" value="Glyc_kinase_flavodox-like_fold"/>
</dbReference>
<name>A0A1C5AKY3_9ACTN</name>
<protein>
    <submittedName>
        <fullName evidence="1">Glycerate kinase family protein</fullName>
    </submittedName>
</protein>
<dbReference type="Gene3D" id="3.90.1510.10">
    <property type="entry name" value="Glycerate kinase, domain 2"/>
    <property type="match status" value="1"/>
</dbReference>
<keyword evidence="1" id="KW-0418">Kinase</keyword>
<accession>A0A1C5AKY3</accession>
<dbReference type="RefSeq" id="WP_218105009.1">
    <property type="nucleotide sequence ID" value="NZ_FMCX01000012.1"/>
</dbReference>
<gene>
    <name evidence="1" type="ORF">GA0070564_11247</name>
</gene>
<dbReference type="GO" id="GO:0008887">
    <property type="term" value="F:glycerate kinase activity"/>
    <property type="evidence" value="ECO:0007669"/>
    <property type="project" value="InterPro"/>
</dbReference>
<dbReference type="STRING" id="262898.GA0070564_11247"/>
<dbReference type="InterPro" id="IPR036129">
    <property type="entry name" value="Glycerate_kinase_sf"/>
</dbReference>
<keyword evidence="1" id="KW-0808">Transferase</keyword>
<evidence type="ECO:0000313" key="1">
    <source>
        <dbReference type="EMBL" id="SCF45859.1"/>
    </source>
</evidence>
<dbReference type="EMBL" id="FMCX01000012">
    <property type="protein sequence ID" value="SCF45859.1"/>
    <property type="molecule type" value="Genomic_DNA"/>
</dbReference>
<dbReference type="SUPFAM" id="SSF110738">
    <property type="entry name" value="Glycerate kinase I"/>
    <property type="match status" value="1"/>
</dbReference>
<dbReference type="PANTHER" id="PTHR21599:SF0">
    <property type="entry name" value="GLYCERATE KINASE"/>
    <property type="match status" value="1"/>
</dbReference>
<reference evidence="2" key="1">
    <citation type="submission" date="2016-06" db="EMBL/GenBank/DDBJ databases">
        <authorList>
            <person name="Varghese N."/>
            <person name="Submissions Spin"/>
        </authorList>
    </citation>
    <scope>NUCLEOTIDE SEQUENCE [LARGE SCALE GENOMIC DNA]</scope>
    <source>
        <strain evidence="2">DSM 44830</strain>
    </source>
</reference>
<keyword evidence="2" id="KW-1185">Reference proteome</keyword>
<evidence type="ECO:0000313" key="2">
    <source>
        <dbReference type="Proteomes" id="UP000199504"/>
    </source>
</evidence>
<dbReference type="Pfam" id="PF02595">
    <property type="entry name" value="Gly_kinase"/>
    <property type="match status" value="1"/>
</dbReference>
<dbReference type="Proteomes" id="UP000199504">
    <property type="component" value="Unassembled WGS sequence"/>
</dbReference>
<organism evidence="1 2">
    <name type="scientific">Micromonospora mirobrigensis</name>
    <dbReference type="NCBI Taxonomy" id="262898"/>
    <lineage>
        <taxon>Bacteria</taxon>
        <taxon>Bacillati</taxon>
        <taxon>Actinomycetota</taxon>
        <taxon>Actinomycetes</taxon>
        <taxon>Micromonosporales</taxon>
        <taxon>Micromonosporaceae</taxon>
        <taxon>Micromonospora</taxon>
    </lineage>
</organism>